<name>A0A1H1FPR3_9MICC</name>
<reference evidence="2 3" key="1">
    <citation type="submission" date="2016-10" db="EMBL/GenBank/DDBJ databases">
        <authorList>
            <person name="de Groot N.N."/>
        </authorList>
    </citation>
    <scope>NUCLEOTIDE SEQUENCE [LARGE SCALE GENOMIC DNA]</scope>
    <source>
        <strain evidence="2 3">DSM 20117</strain>
    </source>
</reference>
<feature type="transmembrane region" description="Helical" evidence="1">
    <location>
        <begin position="20"/>
        <end position="37"/>
    </location>
</feature>
<feature type="transmembrane region" description="Helical" evidence="1">
    <location>
        <begin position="114"/>
        <end position="140"/>
    </location>
</feature>
<evidence type="ECO:0000313" key="3">
    <source>
        <dbReference type="Proteomes" id="UP000181917"/>
    </source>
</evidence>
<evidence type="ECO:0000313" key="2">
    <source>
        <dbReference type="EMBL" id="SDR03053.1"/>
    </source>
</evidence>
<keyword evidence="1" id="KW-0472">Membrane</keyword>
<keyword evidence="3" id="KW-1185">Reference proteome</keyword>
<feature type="transmembrane region" description="Helical" evidence="1">
    <location>
        <begin position="43"/>
        <end position="64"/>
    </location>
</feature>
<dbReference type="AlphaFoldDB" id="A0A1H1FPR3"/>
<sequence>MVLPLIRPKAVAETGWHARLCSLAAFVAIAAHFWMAWAHRDSWWQAGVMLAMAVACLPCALVLWRAAGVRPAKMMMLAALTMAAFHAVLLLAPNGGVSHGHHAGAAALAPAATAAGAGTGGMLVLISWEIVTGMLAATWLRRRRETLNYSRAEAPMVDRCGASPT</sequence>
<dbReference type="KEGG" id="acry:AC20117_21445"/>
<feature type="transmembrane region" description="Helical" evidence="1">
    <location>
        <begin position="76"/>
        <end position="94"/>
    </location>
</feature>
<dbReference type="EMBL" id="FNKH01000002">
    <property type="protein sequence ID" value="SDR03053.1"/>
    <property type="molecule type" value="Genomic_DNA"/>
</dbReference>
<keyword evidence="1" id="KW-0812">Transmembrane</keyword>
<dbReference type="Proteomes" id="UP000181917">
    <property type="component" value="Unassembled WGS sequence"/>
</dbReference>
<organism evidence="2 3">
    <name type="scientific">Crystallibacter crystallopoietes</name>
    <dbReference type="NCBI Taxonomy" id="37928"/>
    <lineage>
        <taxon>Bacteria</taxon>
        <taxon>Bacillati</taxon>
        <taxon>Actinomycetota</taxon>
        <taxon>Actinomycetes</taxon>
        <taxon>Micrococcales</taxon>
        <taxon>Micrococcaceae</taxon>
        <taxon>Crystallibacter</taxon>
    </lineage>
</organism>
<evidence type="ECO:0000256" key="1">
    <source>
        <dbReference type="SAM" id="Phobius"/>
    </source>
</evidence>
<protein>
    <submittedName>
        <fullName evidence="2">Uncharacterized protein</fullName>
    </submittedName>
</protein>
<keyword evidence="1" id="KW-1133">Transmembrane helix</keyword>
<dbReference type="STRING" id="37928.SAMN04489742_3582"/>
<gene>
    <name evidence="2" type="ORF">SAMN04489742_3582</name>
</gene>
<proteinExistence type="predicted"/>
<accession>A0A1H1FPR3</accession>